<gene>
    <name evidence="1" type="ORF">DOK78_002797</name>
</gene>
<dbReference type="EMBL" id="CP147251">
    <property type="protein sequence ID" value="WYJ78141.1"/>
    <property type="molecule type" value="Genomic_DNA"/>
</dbReference>
<sequence length="215" mass="24028">MGKLVTVTGIGHVSAIPDTVCVVLQLATVHAEYAQAIQGAKQKVTQLETVITAQEFSVEELKTQSFSIDTKEKSEFKEEVWQTESIGYEVNQTVTLQFPFHQERLEELLTSISKTEVQPVISLQFTVSDRLTLQKQLLINATNDARLQAEILAEASNLLLGDLVQIENSTTEQRPFLSPMVFQSTVSRQAAMPTIQPAMIEETLSVTFCWKLKNK</sequence>
<evidence type="ECO:0000313" key="2">
    <source>
        <dbReference type="Proteomes" id="UP000664701"/>
    </source>
</evidence>
<dbReference type="InterPro" id="IPR052022">
    <property type="entry name" value="26kDa_periplasmic_antigen"/>
</dbReference>
<dbReference type="Gene3D" id="3.30.110.170">
    <property type="entry name" value="Protein of unknown function (DUF541), domain 1"/>
    <property type="match status" value="1"/>
</dbReference>
<dbReference type="Pfam" id="PF04402">
    <property type="entry name" value="SIMPL"/>
    <property type="match status" value="1"/>
</dbReference>
<name>A0ABZ2SUL3_9ENTE</name>
<reference evidence="1 2" key="2">
    <citation type="submission" date="2024-03" db="EMBL/GenBank/DDBJ databases">
        <title>The Genome Sequence of Enterococcus sp. DIV2402.</title>
        <authorList>
            <consortium name="The Broad Institute Genomics Platform"/>
            <consortium name="The Broad Institute Microbial Omics Core"/>
            <consortium name="The Broad Institute Genomic Center for Infectious Diseases"/>
            <person name="Earl A."/>
            <person name="Manson A."/>
            <person name="Gilmore M."/>
            <person name="Schwartman J."/>
            <person name="Shea T."/>
            <person name="Abouelleil A."/>
            <person name="Cao P."/>
            <person name="Chapman S."/>
            <person name="Cusick C."/>
            <person name="Young S."/>
            <person name="Neafsey D."/>
            <person name="Nusbaum C."/>
            <person name="Birren B."/>
        </authorList>
    </citation>
    <scope>NUCLEOTIDE SEQUENCE [LARGE SCALE GENOMIC DNA]</scope>
    <source>
        <strain evidence="1 2">DIV2402</strain>
    </source>
</reference>
<keyword evidence="2" id="KW-1185">Reference proteome</keyword>
<dbReference type="PANTHER" id="PTHR34387:SF2">
    <property type="entry name" value="SLR1258 PROTEIN"/>
    <property type="match status" value="1"/>
</dbReference>
<dbReference type="Gene3D" id="3.30.70.2970">
    <property type="entry name" value="Protein of unknown function (DUF541), domain 2"/>
    <property type="match status" value="1"/>
</dbReference>
<accession>A0ABZ2SUL3</accession>
<protein>
    <recommendedName>
        <fullName evidence="3">DUF541 domain-containing protein</fullName>
    </recommendedName>
</protein>
<evidence type="ECO:0008006" key="3">
    <source>
        <dbReference type="Google" id="ProtNLM"/>
    </source>
</evidence>
<proteinExistence type="predicted"/>
<dbReference type="PANTHER" id="PTHR34387">
    <property type="entry name" value="SLR1258 PROTEIN"/>
    <property type="match status" value="1"/>
</dbReference>
<dbReference type="Proteomes" id="UP000664701">
    <property type="component" value="Chromosome"/>
</dbReference>
<dbReference type="InterPro" id="IPR007497">
    <property type="entry name" value="SIMPL/DUF541"/>
</dbReference>
<reference evidence="1 2" key="1">
    <citation type="submission" date="2021-03" db="EMBL/GenBank/DDBJ databases">
        <authorList>
            <person name="Gilmore M.S."/>
            <person name="Schwartzman J."/>
            <person name="Van Tyne D."/>
            <person name="Martin M."/>
            <person name="Earl A.M."/>
            <person name="Manson A.L."/>
            <person name="Straub T."/>
            <person name="Salamzade R."/>
            <person name="Saavedra J."/>
            <person name="Lebreton F."/>
            <person name="Prichula J."/>
            <person name="Schaufler K."/>
            <person name="Gaca A."/>
            <person name="Sgardioli B."/>
            <person name="Wagenaar J."/>
            <person name="Strong T."/>
        </authorList>
    </citation>
    <scope>NUCLEOTIDE SEQUENCE [LARGE SCALE GENOMIC DNA]</scope>
    <source>
        <strain evidence="1 2">DIV2402</strain>
    </source>
</reference>
<organism evidence="1 2">
    <name type="scientific">Candidatus Enterococcus lowellii</name>
    <dbReference type="NCBI Taxonomy" id="2230877"/>
    <lineage>
        <taxon>Bacteria</taxon>
        <taxon>Bacillati</taxon>
        <taxon>Bacillota</taxon>
        <taxon>Bacilli</taxon>
        <taxon>Lactobacillales</taxon>
        <taxon>Enterococcaceae</taxon>
        <taxon>Enterococcus</taxon>
    </lineage>
</organism>
<evidence type="ECO:0000313" key="1">
    <source>
        <dbReference type="EMBL" id="WYJ78141.1"/>
    </source>
</evidence>
<dbReference type="RefSeq" id="WP_207941692.1">
    <property type="nucleotide sequence ID" value="NZ_CP147251.1"/>
</dbReference>